<dbReference type="EMBL" id="DRMS01000003">
    <property type="protein sequence ID" value="HFC91191.1"/>
    <property type="molecule type" value="Genomic_DNA"/>
</dbReference>
<dbReference type="AlphaFoldDB" id="A0A7V2WTK0"/>
<proteinExistence type="predicted"/>
<dbReference type="Proteomes" id="UP000885750">
    <property type="component" value="Unassembled WGS sequence"/>
</dbReference>
<evidence type="ECO:0000256" key="1">
    <source>
        <dbReference type="SAM" id="MobiDB-lite"/>
    </source>
</evidence>
<organism evidence="2">
    <name type="scientific">Leucothrix mucor</name>
    <dbReference type="NCBI Taxonomy" id="45248"/>
    <lineage>
        <taxon>Bacteria</taxon>
        <taxon>Pseudomonadati</taxon>
        <taxon>Pseudomonadota</taxon>
        <taxon>Gammaproteobacteria</taxon>
        <taxon>Thiotrichales</taxon>
        <taxon>Thiotrichaceae</taxon>
        <taxon>Leucothrix</taxon>
    </lineage>
</organism>
<comment type="caution">
    <text evidence="2">The sequence shown here is derived from an EMBL/GenBank/DDBJ whole genome shotgun (WGS) entry which is preliminary data.</text>
</comment>
<gene>
    <name evidence="2" type="ORF">ENJ51_00090</name>
</gene>
<sequence length="74" mass="8685">MLYNTSTPKNQIDEINPSVNYKLTNVYKQSKHSPENTPQLPSDWQDNATPLDYYFDYDDCADYSAPQEAHEYFN</sequence>
<feature type="region of interest" description="Disordered" evidence="1">
    <location>
        <begin position="28"/>
        <end position="47"/>
    </location>
</feature>
<reference evidence="2" key="1">
    <citation type="journal article" date="2020" name="mSystems">
        <title>Genome- and Community-Level Interaction Insights into Carbon Utilization and Element Cycling Functions of Hydrothermarchaeota in Hydrothermal Sediment.</title>
        <authorList>
            <person name="Zhou Z."/>
            <person name="Liu Y."/>
            <person name="Xu W."/>
            <person name="Pan J."/>
            <person name="Luo Z.H."/>
            <person name="Li M."/>
        </authorList>
    </citation>
    <scope>NUCLEOTIDE SEQUENCE [LARGE SCALE GENOMIC DNA]</scope>
    <source>
        <strain evidence="2">HyVt-493</strain>
    </source>
</reference>
<accession>A0A7V2WTK0</accession>
<protein>
    <submittedName>
        <fullName evidence="2">Uncharacterized protein</fullName>
    </submittedName>
</protein>
<feature type="compositionally biased region" description="Polar residues" evidence="1">
    <location>
        <begin position="35"/>
        <end position="47"/>
    </location>
</feature>
<evidence type="ECO:0000313" key="2">
    <source>
        <dbReference type="EMBL" id="HFC91191.1"/>
    </source>
</evidence>
<feature type="non-terminal residue" evidence="2">
    <location>
        <position position="74"/>
    </location>
</feature>
<name>A0A7V2WTK0_LEUMU</name>